<dbReference type="Proteomes" id="UP000076722">
    <property type="component" value="Unassembled WGS sequence"/>
</dbReference>
<gene>
    <name evidence="2" type="ORF">SISNIDRAFT_483137</name>
</gene>
<proteinExistence type="predicted"/>
<evidence type="ECO:0000313" key="3">
    <source>
        <dbReference type="Proteomes" id="UP000076722"/>
    </source>
</evidence>
<keyword evidence="1" id="KW-1133">Transmembrane helix</keyword>
<dbReference type="Pfam" id="PF20414">
    <property type="entry name" value="DUF6698"/>
    <property type="match status" value="1"/>
</dbReference>
<sequence length="294" mass="33432">MRRVLKEVTWLFEQEAMSRYVGLLGKQNHVEELHPRLVYACVYVASLSLSYDAGRKEQRAADVLTIREALTPQFVANKDRIGRWITPYPLEWEDPSVKAQLISKTIKVTHKDMFMFMWLDCTVEDKHTPMADILKSPFIVRLWKTVNAGQISNDDLTIESIAYITALIAVVLLGELDVGDGFDVQAFYFELLKILDEQTFVKADVMGWWRSQLVSGKIGDVADRGYAMMLRMHAEGEKLAGEDQGTQHKGDVRTYGNVGRDRSGVCLHLFGLFCLVLRLCLCLAMSNEYGLHAY</sequence>
<dbReference type="AlphaFoldDB" id="A0A164Y4Z6"/>
<accession>A0A164Y4Z6</accession>
<protein>
    <submittedName>
        <fullName evidence="2">Uncharacterized protein</fullName>
    </submittedName>
</protein>
<reference evidence="2 3" key="1">
    <citation type="journal article" date="2016" name="Mol. Biol. Evol.">
        <title>Comparative Genomics of Early-Diverging Mushroom-Forming Fungi Provides Insights into the Origins of Lignocellulose Decay Capabilities.</title>
        <authorList>
            <person name="Nagy L.G."/>
            <person name="Riley R."/>
            <person name="Tritt A."/>
            <person name="Adam C."/>
            <person name="Daum C."/>
            <person name="Floudas D."/>
            <person name="Sun H."/>
            <person name="Yadav J.S."/>
            <person name="Pangilinan J."/>
            <person name="Larsson K.H."/>
            <person name="Matsuura K."/>
            <person name="Barry K."/>
            <person name="Labutti K."/>
            <person name="Kuo R."/>
            <person name="Ohm R.A."/>
            <person name="Bhattacharya S.S."/>
            <person name="Shirouzu T."/>
            <person name="Yoshinaga Y."/>
            <person name="Martin F.M."/>
            <person name="Grigoriev I.V."/>
            <person name="Hibbett D.S."/>
        </authorList>
    </citation>
    <scope>NUCLEOTIDE SEQUENCE [LARGE SCALE GENOMIC DNA]</scope>
    <source>
        <strain evidence="2 3">HHB9708</strain>
    </source>
</reference>
<evidence type="ECO:0000313" key="2">
    <source>
        <dbReference type="EMBL" id="KZS96582.1"/>
    </source>
</evidence>
<organism evidence="2 3">
    <name type="scientific">Sistotremastrum niveocremeum HHB9708</name>
    <dbReference type="NCBI Taxonomy" id="1314777"/>
    <lineage>
        <taxon>Eukaryota</taxon>
        <taxon>Fungi</taxon>
        <taxon>Dikarya</taxon>
        <taxon>Basidiomycota</taxon>
        <taxon>Agaricomycotina</taxon>
        <taxon>Agaricomycetes</taxon>
        <taxon>Sistotremastrales</taxon>
        <taxon>Sistotremastraceae</taxon>
        <taxon>Sertulicium</taxon>
        <taxon>Sertulicium niveocremeum</taxon>
    </lineage>
</organism>
<keyword evidence="1" id="KW-0472">Membrane</keyword>
<keyword evidence="1" id="KW-0812">Transmembrane</keyword>
<keyword evidence="3" id="KW-1185">Reference proteome</keyword>
<dbReference type="InterPro" id="IPR046521">
    <property type="entry name" value="DUF6698"/>
</dbReference>
<dbReference type="EMBL" id="KV419399">
    <property type="protein sequence ID" value="KZS96582.1"/>
    <property type="molecule type" value="Genomic_DNA"/>
</dbReference>
<evidence type="ECO:0000256" key="1">
    <source>
        <dbReference type="SAM" id="Phobius"/>
    </source>
</evidence>
<feature type="transmembrane region" description="Helical" evidence="1">
    <location>
        <begin position="265"/>
        <end position="286"/>
    </location>
</feature>
<dbReference type="STRING" id="1314777.A0A164Y4Z6"/>
<name>A0A164Y4Z6_9AGAM</name>